<dbReference type="PATRIC" id="fig|1392998.3.peg.3318"/>
<dbReference type="EMBL" id="JMIY01000008">
    <property type="protein sequence ID" value="KCZ70412.1"/>
    <property type="molecule type" value="Genomic_DNA"/>
</dbReference>
<keyword evidence="2" id="KW-1185">Reference proteome</keyword>
<organism evidence="1 2">
    <name type="scientific">Candidatus Methanoperedens nitratireducens</name>
    <dbReference type="NCBI Taxonomy" id="1392998"/>
    <lineage>
        <taxon>Archaea</taxon>
        <taxon>Methanobacteriati</taxon>
        <taxon>Methanobacteriota</taxon>
        <taxon>Stenosarchaea group</taxon>
        <taxon>Methanomicrobia</taxon>
        <taxon>Methanosarcinales</taxon>
        <taxon>ANME-2 cluster</taxon>
        <taxon>Candidatus Methanoperedentaceae</taxon>
        <taxon>Candidatus Methanoperedens</taxon>
    </lineage>
</organism>
<accession>A0A062UZ40</accession>
<gene>
    <name evidence="1" type="ORF">ANME2D_03327</name>
</gene>
<dbReference type="RefSeq" id="WP_048093954.1">
    <property type="nucleotide sequence ID" value="NZ_JMIY01000008.1"/>
</dbReference>
<name>A0A062UZ40_9EURY</name>
<evidence type="ECO:0000313" key="2">
    <source>
        <dbReference type="Proteomes" id="UP000027153"/>
    </source>
</evidence>
<sequence>MGSGDETDIQYAARAAIKWLKTQKPDAVKDLSRSIQALSLWNENTSDLIEILLSKRKNAFWDTDRPIPDTARAYSALAGCGIIHPETINWILKQQKNDNWNNNEIDTSYALIALGDAGIKNEQGCEWLYRNYGEKWEYAGTTSLIITALIKQNHSRYREFIKDRAGWLISKRQSGGWAYTATSNLVIQALILAGEEDINPSIQWLLDKQEGGNWGDIISTSLSLISLKMYLSKK</sequence>
<dbReference type="Proteomes" id="UP000027153">
    <property type="component" value="Unassembled WGS sequence"/>
</dbReference>
<proteinExistence type="predicted"/>
<dbReference type="OrthoDB" id="120826at2157"/>
<evidence type="ECO:0008006" key="3">
    <source>
        <dbReference type="Google" id="ProtNLM"/>
    </source>
</evidence>
<dbReference type="AlphaFoldDB" id="A0A062UZ40"/>
<reference evidence="1 2" key="1">
    <citation type="journal article" date="2013" name="Nature">
        <title>Anaerobic oxidation of methane coupled to nitrate reduction in a novel archaeal lineage.</title>
        <authorList>
            <person name="Haroon M.F."/>
            <person name="Hu S."/>
            <person name="Shi Y."/>
            <person name="Imelfort M."/>
            <person name="Keller J."/>
            <person name="Hugenholtz P."/>
            <person name="Yuan Z."/>
            <person name="Tyson G.W."/>
        </authorList>
    </citation>
    <scope>NUCLEOTIDE SEQUENCE [LARGE SCALE GENOMIC DNA]</scope>
    <source>
        <strain evidence="1 2">ANME-2d</strain>
    </source>
</reference>
<comment type="caution">
    <text evidence="1">The sequence shown here is derived from an EMBL/GenBank/DDBJ whole genome shotgun (WGS) entry which is preliminary data.</text>
</comment>
<protein>
    <recommendedName>
        <fullName evidence="3">Squalene cyclase C-terminal domain-containing protein</fullName>
    </recommendedName>
</protein>
<dbReference type="SUPFAM" id="SSF48239">
    <property type="entry name" value="Terpenoid cyclases/Protein prenyltransferases"/>
    <property type="match status" value="1"/>
</dbReference>
<dbReference type="InterPro" id="IPR008930">
    <property type="entry name" value="Terpenoid_cyclase/PrenylTrfase"/>
</dbReference>
<evidence type="ECO:0000313" key="1">
    <source>
        <dbReference type="EMBL" id="KCZ70412.1"/>
    </source>
</evidence>
<dbReference type="Gene3D" id="1.50.10.20">
    <property type="match status" value="1"/>
</dbReference>